<proteinExistence type="predicted"/>
<dbReference type="GO" id="GO:0009253">
    <property type="term" value="P:peptidoglycan catabolic process"/>
    <property type="evidence" value="ECO:0007669"/>
    <property type="project" value="InterPro"/>
</dbReference>
<dbReference type="GO" id="GO:0042834">
    <property type="term" value="F:peptidoglycan binding"/>
    <property type="evidence" value="ECO:0007669"/>
    <property type="project" value="InterPro"/>
</dbReference>
<dbReference type="CDD" id="cd02696">
    <property type="entry name" value="MurNAc-LAA"/>
    <property type="match status" value="1"/>
</dbReference>
<dbReference type="SUPFAM" id="SSF110997">
    <property type="entry name" value="Sporulation related repeat"/>
    <property type="match status" value="1"/>
</dbReference>
<protein>
    <submittedName>
        <fullName evidence="3">N-acetylmuramoyl-L-alanine amidase</fullName>
    </submittedName>
</protein>
<dbReference type="PANTHER" id="PTHR30404:SF0">
    <property type="entry name" value="N-ACETYLMURAMOYL-L-ALANINE AMIDASE AMIC"/>
    <property type="match status" value="1"/>
</dbReference>
<dbReference type="PROSITE" id="PS51724">
    <property type="entry name" value="SPOR"/>
    <property type="match status" value="1"/>
</dbReference>
<keyword evidence="1" id="KW-0378">Hydrolase</keyword>
<dbReference type="RefSeq" id="WP_129258042.1">
    <property type="nucleotide sequence ID" value="NZ_JBGKFY010000002.1"/>
</dbReference>
<dbReference type="Pfam" id="PF05036">
    <property type="entry name" value="SPOR"/>
    <property type="match status" value="1"/>
</dbReference>
<dbReference type="InterPro" id="IPR007730">
    <property type="entry name" value="SPOR-like_dom"/>
</dbReference>
<evidence type="ECO:0000313" key="3">
    <source>
        <dbReference type="EMBL" id="RXS75647.1"/>
    </source>
</evidence>
<dbReference type="AlphaFoldDB" id="A0A4Q1RIT8"/>
<evidence type="ECO:0000256" key="1">
    <source>
        <dbReference type="ARBA" id="ARBA00022801"/>
    </source>
</evidence>
<dbReference type="Proteomes" id="UP000290106">
    <property type="component" value="Unassembled WGS sequence"/>
</dbReference>
<accession>A0A4Q1RIT8</accession>
<evidence type="ECO:0000259" key="2">
    <source>
        <dbReference type="PROSITE" id="PS51724"/>
    </source>
</evidence>
<sequence length="254" mass="28755">MAYKIVVDSGHGGEDPGAVYQGRQEKDDNLRLALEVGRLLEAGRQDVVYTRTTDVYQTPFEKAQIANREEADYFISIHRNSSPRSNQYQGVETLIYDKSGIKLEMAEAIDGALEDVGFRNLGVKERPGLVVLRRTNMPALLIEVGFINSEADNQLFDEKFSEIAEAIAEAILGTLDQETVEDPLLYRVQVGIFKNKENADRMNYELLDKGYPSYILQQDGYYKVQVGAFEQLGNAVLMEQRLRRDGYQTLITTR</sequence>
<dbReference type="SUPFAM" id="SSF53187">
    <property type="entry name" value="Zn-dependent exopeptidases"/>
    <property type="match status" value="1"/>
</dbReference>
<dbReference type="OrthoDB" id="9772024at2"/>
<feature type="domain" description="SPOR" evidence="2">
    <location>
        <begin position="180"/>
        <end position="254"/>
    </location>
</feature>
<gene>
    <name evidence="3" type="ORF">ETP43_10750</name>
</gene>
<dbReference type="SMART" id="SM00646">
    <property type="entry name" value="Ami_3"/>
    <property type="match status" value="1"/>
</dbReference>
<name>A0A4Q1RIT8_9FIRM</name>
<evidence type="ECO:0000313" key="4">
    <source>
        <dbReference type="Proteomes" id="UP000290106"/>
    </source>
</evidence>
<dbReference type="Gene3D" id="3.30.70.1070">
    <property type="entry name" value="Sporulation related repeat"/>
    <property type="match status" value="1"/>
</dbReference>
<organism evidence="3 4">
    <name type="scientific">Blautia faecicola</name>
    <dbReference type="NCBI Taxonomy" id="2509240"/>
    <lineage>
        <taxon>Bacteria</taxon>
        <taxon>Bacillati</taxon>
        <taxon>Bacillota</taxon>
        <taxon>Clostridia</taxon>
        <taxon>Lachnospirales</taxon>
        <taxon>Lachnospiraceae</taxon>
        <taxon>Blautia</taxon>
    </lineage>
</organism>
<dbReference type="InterPro" id="IPR002508">
    <property type="entry name" value="MurNAc-LAA_cat"/>
</dbReference>
<reference evidence="3 4" key="1">
    <citation type="submission" date="2019-01" db="EMBL/GenBank/DDBJ databases">
        <title>Blautia sp. nov. KGMB01111 isolated human feces.</title>
        <authorList>
            <person name="Park J.-E."/>
            <person name="Kim J.-S."/>
            <person name="Park S.-H."/>
        </authorList>
    </citation>
    <scope>NUCLEOTIDE SEQUENCE [LARGE SCALE GENOMIC DNA]</scope>
    <source>
        <strain evidence="3 4">KGMB01111</strain>
    </source>
</reference>
<keyword evidence="4" id="KW-1185">Reference proteome</keyword>
<dbReference type="InterPro" id="IPR050695">
    <property type="entry name" value="N-acetylmuramoyl_amidase_3"/>
</dbReference>
<dbReference type="EMBL" id="SDKC01000001">
    <property type="protein sequence ID" value="RXS75647.1"/>
    <property type="molecule type" value="Genomic_DNA"/>
</dbReference>
<comment type="caution">
    <text evidence="3">The sequence shown here is derived from an EMBL/GenBank/DDBJ whole genome shotgun (WGS) entry which is preliminary data.</text>
</comment>
<dbReference type="Pfam" id="PF01520">
    <property type="entry name" value="Amidase_3"/>
    <property type="match status" value="1"/>
</dbReference>
<dbReference type="Gene3D" id="3.40.630.40">
    <property type="entry name" value="Zn-dependent exopeptidases"/>
    <property type="match status" value="1"/>
</dbReference>
<dbReference type="PANTHER" id="PTHR30404">
    <property type="entry name" value="N-ACETYLMURAMOYL-L-ALANINE AMIDASE"/>
    <property type="match status" value="1"/>
</dbReference>
<dbReference type="GO" id="GO:0008745">
    <property type="term" value="F:N-acetylmuramoyl-L-alanine amidase activity"/>
    <property type="evidence" value="ECO:0007669"/>
    <property type="project" value="InterPro"/>
</dbReference>
<dbReference type="GO" id="GO:0030288">
    <property type="term" value="C:outer membrane-bounded periplasmic space"/>
    <property type="evidence" value="ECO:0007669"/>
    <property type="project" value="TreeGrafter"/>
</dbReference>
<dbReference type="InterPro" id="IPR036680">
    <property type="entry name" value="SPOR-like_sf"/>
</dbReference>